<gene>
    <name evidence="1" type="ORF">A2W05_08020</name>
</gene>
<evidence type="ECO:0008006" key="3">
    <source>
        <dbReference type="Google" id="ProtNLM"/>
    </source>
</evidence>
<evidence type="ECO:0000313" key="1">
    <source>
        <dbReference type="EMBL" id="OGL43796.1"/>
    </source>
</evidence>
<sequence>MTNKRSENNLAEMENIRLAIVFPGKITKFKGLGKHFFKSYPEAERIFTDVNISFGNELIYSCIEGFDYTIDSETKKILSSHILSSLFANMLTNNNIVPNAFLGSSLGIYSALFAAKSISFDENNYLIKSLIDSISQSSDYPNPAYADILGLDEKTIGSLIENSNSEDSLIISHFNTQNHFTVSGDEEKLLKLIELSKKLDGLCQLFSKADYLIHTKFLKLSSLWYETLNNIIFANPDIPVFCDTEIKSFNSGQEIKTILHEHIRKPVFFERSIRTLISEGINIFFEVGGEGVLSKQIRWIDRKIRIHCIENRDSFEKATKLLK</sequence>
<evidence type="ECO:0000313" key="2">
    <source>
        <dbReference type="Proteomes" id="UP000178797"/>
    </source>
</evidence>
<organism evidence="1 2">
    <name type="scientific">Candidatus Schekmanbacteria bacterium RBG_16_38_10</name>
    <dbReference type="NCBI Taxonomy" id="1817879"/>
    <lineage>
        <taxon>Bacteria</taxon>
        <taxon>Candidatus Schekmaniibacteriota</taxon>
    </lineage>
</organism>
<dbReference type="PANTHER" id="PTHR47170:SF2">
    <property type="entry name" value="MALONYL-COA:ACP TRANSACYLASE (MAT) DOMAIN-CONTAINING PROTEIN"/>
    <property type="match status" value="1"/>
</dbReference>
<reference evidence="1 2" key="1">
    <citation type="journal article" date="2016" name="Nat. Commun.">
        <title>Thousands of microbial genomes shed light on interconnected biogeochemical processes in an aquifer system.</title>
        <authorList>
            <person name="Anantharaman K."/>
            <person name="Brown C.T."/>
            <person name="Hug L.A."/>
            <person name="Sharon I."/>
            <person name="Castelle C.J."/>
            <person name="Probst A.J."/>
            <person name="Thomas B.C."/>
            <person name="Singh A."/>
            <person name="Wilkins M.J."/>
            <person name="Karaoz U."/>
            <person name="Brodie E.L."/>
            <person name="Williams K.H."/>
            <person name="Hubbard S.S."/>
            <person name="Banfield J.F."/>
        </authorList>
    </citation>
    <scope>NUCLEOTIDE SEQUENCE [LARGE SCALE GENOMIC DNA]</scope>
</reference>
<dbReference type="Gene3D" id="3.30.70.250">
    <property type="entry name" value="Malonyl-CoA ACP transacylase, ACP-binding"/>
    <property type="match status" value="1"/>
</dbReference>
<proteinExistence type="predicted"/>
<dbReference type="AlphaFoldDB" id="A0A1F7RQF6"/>
<accession>A0A1F7RQF6</accession>
<protein>
    <recommendedName>
        <fullName evidence="3">Malonyl-CoA:ACP transacylase (MAT) domain-containing protein</fullName>
    </recommendedName>
</protein>
<dbReference type="Proteomes" id="UP000178797">
    <property type="component" value="Unassembled WGS sequence"/>
</dbReference>
<dbReference type="InterPro" id="IPR016035">
    <property type="entry name" value="Acyl_Trfase/lysoPLipase"/>
</dbReference>
<dbReference type="Gene3D" id="3.40.366.10">
    <property type="entry name" value="Malonyl-Coenzyme A Acyl Carrier Protein, domain 2"/>
    <property type="match status" value="1"/>
</dbReference>
<dbReference type="SUPFAM" id="SSF52151">
    <property type="entry name" value="FabD/lysophospholipase-like"/>
    <property type="match status" value="1"/>
</dbReference>
<dbReference type="InterPro" id="IPR052760">
    <property type="entry name" value="Mitochondrial_malonyltrans"/>
</dbReference>
<dbReference type="InterPro" id="IPR001227">
    <property type="entry name" value="Ac_transferase_dom_sf"/>
</dbReference>
<dbReference type="PANTHER" id="PTHR47170">
    <property type="entry name" value="MALONYL-COA ACP TRANSACYLASE, ACP-BINDING"/>
    <property type="match status" value="1"/>
</dbReference>
<dbReference type="GO" id="GO:0016740">
    <property type="term" value="F:transferase activity"/>
    <property type="evidence" value="ECO:0007669"/>
    <property type="project" value="InterPro"/>
</dbReference>
<dbReference type="EMBL" id="MGDE01000209">
    <property type="protein sequence ID" value="OGL43796.1"/>
    <property type="molecule type" value="Genomic_DNA"/>
</dbReference>
<name>A0A1F7RQF6_9BACT</name>
<comment type="caution">
    <text evidence="1">The sequence shown here is derived from an EMBL/GenBank/DDBJ whole genome shotgun (WGS) entry which is preliminary data.</text>
</comment>